<dbReference type="EMBL" id="JARIHO010000001">
    <property type="protein sequence ID" value="KAJ7368535.1"/>
    <property type="molecule type" value="Genomic_DNA"/>
</dbReference>
<reference evidence="1" key="1">
    <citation type="submission" date="2023-03" db="EMBL/GenBank/DDBJ databases">
        <title>Massive genome expansion in bonnet fungi (Mycena s.s.) driven by repeated elements and novel gene families across ecological guilds.</title>
        <authorList>
            <consortium name="Lawrence Berkeley National Laboratory"/>
            <person name="Harder C.B."/>
            <person name="Miyauchi S."/>
            <person name="Viragh M."/>
            <person name="Kuo A."/>
            <person name="Thoen E."/>
            <person name="Andreopoulos B."/>
            <person name="Lu D."/>
            <person name="Skrede I."/>
            <person name="Drula E."/>
            <person name="Henrissat B."/>
            <person name="Morin E."/>
            <person name="Kohler A."/>
            <person name="Barry K."/>
            <person name="LaButti K."/>
            <person name="Morin E."/>
            <person name="Salamov A."/>
            <person name="Lipzen A."/>
            <person name="Mereny Z."/>
            <person name="Hegedus B."/>
            <person name="Baldrian P."/>
            <person name="Stursova M."/>
            <person name="Weitz H."/>
            <person name="Taylor A."/>
            <person name="Grigoriev I.V."/>
            <person name="Nagy L.G."/>
            <person name="Martin F."/>
            <person name="Kauserud H."/>
        </authorList>
    </citation>
    <scope>NUCLEOTIDE SEQUENCE</scope>
    <source>
        <strain evidence="1">CBHHK002</strain>
    </source>
</reference>
<gene>
    <name evidence="1" type="ORF">DFH08DRAFT_28158</name>
</gene>
<name>A0AAD7AVF3_9AGAR</name>
<organism evidence="1 2">
    <name type="scientific">Mycena albidolilacea</name>
    <dbReference type="NCBI Taxonomy" id="1033008"/>
    <lineage>
        <taxon>Eukaryota</taxon>
        <taxon>Fungi</taxon>
        <taxon>Dikarya</taxon>
        <taxon>Basidiomycota</taxon>
        <taxon>Agaricomycotina</taxon>
        <taxon>Agaricomycetes</taxon>
        <taxon>Agaricomycetidae</taxon>
        <taxon>Agaricales</taxon>
        <taxon>Marasmiineae</taxon>
        <taxon>Mycenaceae</taxon>
        <taxon>Mycena</taxon>
    </lineage>
</organism>
<protein>
    <submittedName>
        <fullName evidence="1">Uncharacterized protein</fullName>
    </submittedName>
</protein>
<dbReference type="Proteomes" id="UP001218218">
    <property type="component" value="Unassembled WGS sequence"/>
</dbReference>
<dbReference type="AlphaFoldDB" id="A0AAD7AVF3"/>
<proteinExistence type="predicted"/>
<comment type="caution">
    <text evidence="1">The sequence shown here is derived from an EMBL/GenBank/DDBJ whole genome shotgun (WGS) entry which is preliminary data.</text>
</comment>
<accession>A0AAD7AVF3</accession>
<keyword evidence="2" id="KW-1185">Reference proteome</keyword>
<sequence length="204" mass="21835">MSFVVKGNERGVVAMRIGNHPISLWIRHYLSIIERTNAHRHIAHRSSFIVHRSCPRPPPRRIGHPAQCFSSEIILPMLSGFFPAPPSLSLPPPRTALLLRSWMTACPPAEVGLLPDPPSLPLSSLGRDCSGASSMRAFGLCSAPTCPCGACTTFPFPPWLALVCGFAPTLTPTLLGTGACRCGTGGFVTLRRPGPLSEFTSILG</sequence>
<evidence type="ECO:0000313" key="1">
    <source>
        <dbReference type="EMBL" id="KAJ7368535.1"/>
    </source>
</evidence>
<evidence type="ECO:0000313" key="2">
    <source>
        <dbReference type="Proteomes" id="UP001218218"/>
    </source>
</evidence>